<evidence type="ECO:0000256" key="2">
    <source>
        <dbReference type="ARBA" id="ARBA00022763"/>
    </source>
</evidence>
<keyword evidence="3" id="KW-0238">DNA-binding</keyword>
<evidence type="ECO:0000313" key="12">
    <source>
        <dbReference type="Proteomes" id="UP000223968"/>
    </source>
</evidence>
<reference evidence="11 12" key="1">
    <citation type="submission" date="2017-10" db="EMBL/GenBank/DDBJ databases">
        <title>Comparative genomics in systemic dimorphic fungi from Ajellomycetaceae.</title>
        <authorList>
            <person name="Munoz J.F."/>
            <person name="Mcewen J.G."/>
            <person name="Clay O.K."/>
            <person name="Cuomo C.A."/>
        </authorList>
    </citation>
    <scope>NUCLEOTIDE SEQUENCE [LARGE SCALE GENOMIC DNA]</scope>
    <source>
        <strain evidence="11 12">UAMH5409</strain>
    </source>
</reference>
<accession>A0A2B7Y9N8</accession>
<evidence type="ECO:0000256" key="6">
    <source>
        <dbReference type="ARBA" id="ARBA00025747"/>
    </source>
</evidence>
<comment type="caution">
    <text evidence="11">The sequence shown here is derived from an EMBL/GenBank/DDBJ whole genome shotgun (WGS) entry which is preliminary data.</text>
</comment>
<protein>
    <recommendedName>
        <fullName evidence="7">Non-homologous end-joining factor 1</fullName>
    </recommendedName>
</protein>
<dbReference type="STRING" id="1447875.A0A2B7Y9N8"/>
<dbReference type="EMBL" id="PDNB01000007">
    <property type="protein sequence ID" value="PGH17965.1"/>
    <property type="molecule type" value="Genomic_DNA"/>
</dbReference>
<proteinExistence type="inferred from homology"/>
<dbReference type="InterPro" id="IPR015381">
    <property type="entry name" value="XLF-like_N"/>
</dbReference>
<dbReference type="Pfam" id="PF21928">
    <property type="entry name" value="XLF_CC"/>
    <property type="match status" value="1"/>
</dbReference>
<dbReference type="AlphaFoldDB" id="A0A2B7Y9N8"/>
<dbReference type="PANTHER" id="PTHR32235:SF1">
    <property type="entry name" value="NON-HOMOLOGOUS END-JOINING FACTOR 1"/>
    <property type="match status" value="1"/>
</dbReference>
<dbReference type="GO" id="GO:0045027">
    <property type="term" value="F:DNA end binding"/>
    <property type="evidence" value="ECO:0007669"/>
    <property type="project" value="TreeGrafter"/>
</dbReference>
<evidence type="ECO:0000256" key="1">
    <source>
        <dbReference type="ARBA" id="ARBA00004123"/>
    </source>
</evidence>
<evidence type="ECO:0000256" key="5">
    <source>
        <dbReference type="ARBA" id="ARBA00023242"/>
    </source>
</evidence>
<sequence>MSKWSKLPLLDDTTPPLLYQYTTSKSGCELYVTDLAYVWSQILTRKKILDNASAYGTSIDPSEDEEQYFVLLQKIADALQGSKGCSLSLSRDAGSEDLKLATLTKLPPPLDPLEWTFTLSQQPQNALTRQILLPILKGEANHEARIMSLIDHVKQKDWALSKLFDKIESSGVDLSTVFPGMGGVRLSKKESVYSQASKHIKGVAPFDEESWNSEYEAKNANYNLGVHIAKELSGSSSLLDLAADDFAPEAWWEKLSTVTKAPKTAAKSNKPQEKKPAKRKSPSPMEEDNSPESDDDEFQTMETPPRLRSPSRKQAEARKLNDSTSPTRKRQAESVEGSTEGSPAPPSPKAKDKGKRVGAIGGGRKKKPSPEPQPSSGEATEDEDEDIRPPPTHRAKAQGLGTIGGKQKAKPKPSPSPSPTQSEAESEPPAKKPEPMSKSKGGLGTVGVKKEKEKPEKPPRQETPEESTASDVSDSPKSKSKPKSKPTKRPVSPDDMPTASENDTEASSTSQPSTSKRKRPEPASSPPPKSQKQQPKSRNLGGIGQIGGKKKKPAPEPEPEPEPEQPDTAKAAKPSDDEDNETDTSPKPKPKRPGGKLGVIGGRNKPAPPPRKERSPSSASTDGGGDYENKAAGRRGMSESAPPPTSTDGKTATSGPEKGKREEEAKQEEKEETPEERANRKRLELRKQLEARNKGTGTAAGRPAKKRRRF</sequence>
<evidence type="ECO:0000259" key="10">
    <source>
        <dbReference type="Pfam" id="PF21928"/>
    </source>
</evidence>
<evidence type="ECO:0000256" key="3">
    <source>
        <dbReference type="ARBA" id="ARBA00023125"/>
    </source>
</evidence>
<name>A0A2B7Y9N8_9EURO</name>
<dbReference type="Proteomes" id="UP000223968">
    <property type="component" value="Unassembled WGS sequence"/>
</dbReference>
<keyword evidence="5" id="KW-0539">Nucleus</keyword>
<gene>
    <name evidence="11" type="ORF">AJ79_00864</name>
</gene>
<feature type="compositionally biased region" description="Basic and acidic residues" evidence="8">
    <location>
        <begin position="428"/>
        <end position="437"/>
    </location>
</feature>
<comment type="subcellular location">
    <subcellularLocation>
        <location evidence="1">Nucleus</location>
    </subcellularLocation>
</comment>
<feature type="compositionally biased region" description="Polar residues" evidence="8">
    <location>
        <begin position="499"/>
        <end position="514"/>
    </location>
</feature>
<evidence type="ECO:0000259" key="9">
    <source>
        <dbReference type="Pfam" id="PF09302"/>
    </source>
</evidence>
<dbReference type="InterPro" id="IPR052287">
    <property type="entry name" value="NHEJ_factor"/>
</dbReference>
<dbReference type="CDD" id="cd22285">
    <property type="entry name" value="HD_XLF_N"/>
    <property type="match status" value="1"/>
</dbReference>
<dbReference type="InterPro" id="IPR038051">
    <property type="entry name" value="XRCC4-like_N_sf"/>
</dbReference>
<feature type="compositionally biased region" description="Basic and acidic residues" evidence="8">
    <location>
        <begin position="448"/>
        <end position="463"/>
    </location>
</feature>
<dbReference type="Pfam" id="PF09302">
    <property type="entry name" value="XLF"/>
    <property type="match status" value="1"/>
</dbReference>
<keyword evidence="12" id="KW-1185">Reference proteome</keyword>
<evidence type="ECO:0000256" key="7">
    <source>
        <dbReference type="ARBA" id="ARBA00044529"/>
    </source>
</evidence>
<evidence type="ECO:0000256" key="4">
    <source>
        <dbReference type="ARBA" id="ARBA00023204"/>
    </source>
</evidence>
<dbReference type="Gene3D" id="2.170.210.10">
    <property type="entry name" value="DNA double-strand break repair and VJ recombination XRCC4, N-terminal"/>
    <property type="match status" value="1"/>
</dbReference>
<keyword evidence="2" id="KW-0227">DNA damage</keyword>
<dbReference type="GO" id="GO:0032807">
    <property type="term" value="C:DNA ligase IV complex"/>
    <property type="evidence" value="ECO:0007669"/>
    <property type="project" value="TreeGrafter"/>
</dbReference>
<comment type="similarity">
    <text evidence="6">Belongs to the XRCC4-XLF family. XLF subfamily.</text>
</comment>
<feature type="compositionally biased region" description="Basic and acidic residues" evidence="8">
    <location>
        <begin position="657"/>
        <end position="693"/>
    </location>
</feature>
<feature type="region of interest" description="Disordered" evidence="8">
    <location>
        <begin position="260"/>
        <end position="710"/>
    </location>
</feature>
<keyword evidence="4" id="KW-0234">DNA repair</keyword>
<feature type="compositionally biased region" description="Basic residues" evidence="8">
    <location>
        <begin position="478"/>
        <end position="488"/>
    </location>
</feature>
<dbReference type="OrthoDB" id="2155935at2759"/>
<feature type="compositionally biased region" description="Acidic residues" evidence="8">
    <location>
        <begin position="285"/>
        <end position="299"/>
    </location>
</feature>
<dbReference type="GO" id="GO:0006303">
    <property type="term" value="P:double-strand break repair via nonhomologous end joining"/>
    <property type="evidence" value="ECO:0007669"/>
    <property type="project" value="TreeGrafter"/>
</dbReference>
<dbReference type="InterPro" id="IPR053829">
    <property type="entry name" value="XLF-like_CC"/>
</dbReference>
<evidence type="ECO:0000256" key="8">
    <source>
        <dbReference type="SAM" id="MobiDB-lite"/>
    </source>
</evidence>
<organism evidence="11 12">
    <name type="scientific">Helicocarpus griseus UAMH5409</name>
    <dbReference type="NCBI Taxonomy" id="1447875"/>
    <lineage>
        <taxon>Eukaryota</taxon>
        <taxon>Fungi</taxon>
        <taxon>Dikarya</taxon>
        <taxon>Ascomycota</taxon>
        <taxon>Pezizomycotina</taxon>
        <taxon>Eurotiomycetes</taxon>
        <taxon>Eurotiomycetidae</taxon>
        <taxon>Onygenales</taxon>
        <taxon>Ajellomycetaceae</taxon>
        <taxon>Helicocarpus</taxon>
    </lineage>
</organism>
<feature type="domain" description="XLF-like coiled-coil region" evidence="10">
    <location>
        <begin position="123"/>
        <end position="175"/>
    </location>
</feature>
<feature type="domain" description="XLF-like N-terminal" evidence="9">
    <location>
        <begin position="3"/>
        <end position="121"/>
    </location>
</feature>
<dbReference type="PANTHER" id="PTHR32235">
    <property type="entry name" value="NON-HOMOLOGOUS END-JOINING FACTOR 1"/>
    <property type="match status" value="1"/>
</dbReference>
<evidence type="ECO:0000313" key="11">
    <source>
        <dbReference type="EMBL" id="PGH17965.1"/>
    </source>
</evidence>